<feature type="domain" description="AMP-dependent synthetase/ligase" evidence="3">
    <location>
        <begin position="26"/>
        <end position="290"/>
    </location>
</feature>
<dbReference type="SUPFAM" id="SSF56801">
    <property type="entry name" value="Acetyl-CoA synthetase-like"/>
    <property type="match status" value="1"/>
</dbReference>
<comment type="similarity">
    <text evidence="1">Belongs to the ATP-dependent AMP-binding enzyme family.</text>
</comment>
<keyword evidence="2" id="KW-0436">Ligase</keyword>
<dbReference type="Proteomes" id="UP000758856">
    <property type="component" value="Unassembled WGS sequence"/>
</dbReference>
<dbReference type="EMBL" id="JAFBCY010000004">
    <property type="protein sequence ID" value="MBM7853215.1"/>
    <property type="molecule type" value="Genomic_DNA"/>
</dbReference>
<evidence type="ECO:0000313" key="4">
    <source>
        <dbReference type="EMBL" id="MBM7853215.1"/>
    </source>
</evidence>
<organism evidence="4 5">
    <name type="scientific">Methylopila capsulata</name>
    <dbReference type="NCBI Taxonomy" id="61654"/>
    <lineage>
        <taxon>Bacteria</taxon>
        <taxon>Pseudomonadati</taxon>
        <taxon>Pseudomonadota</taxon>
        <taxon>Alphaproteobacteria</taxon>
        <taxon>Hyphomicrobiales</taxon>
        <taxon>Methylopilaceae</taxon>
        <taxon>Methylopila</taxon>
    </lineage>
</organism>
<sequence length="504" mass="50648">MRLPAASNDPLPNPVAGRSTLDEVLAHNAAGHPDGRALVDAALPFAGSWREADRAVSALAARFAAWRLSPDATVGVQMGSSPEGALVIAALWRAGLIPALLPLPWRRREIAAALDAVRAEAIVAVTERSGLKAAENACEAAVGLERIRFIGSFGANPPDGATPLDGALVESAPPFERAGRPDDAADHVAVISFELGAVPVARTHNELVAASLGTLLASQLDASGRLLSTLDLGGLAGVATGLAPWLLARSAATFHQASTTAAFAAAARALDATHVAAPGRALERLVGDGALGGTMPDALIAVWRAPDPRSGASASGLTTAATLVDVTLFGELGLFSAARKAPTRPVATALGPIAPEGLAPLIETQMTPDGRLLVRGPACPGGRFLAAGGARLTHDADGFVDTGLVGIADRAAGRISLGGRRRGVAQVGGVALALSEADAAMAAVGLPGSVSVEDDAVLGGRLRLEGTGGRSVTELEAAEALAEAGFGAGFAPLTAPLERARLTA</sequence>
<evidence type="ECO:0000259" key="3">
    <source>
        <dbReference type="Pfam" id="PF00501"/>
    </source>
</evidence>
<gene>
    <name evidence="4" type="ORF">JOD31_003466</name>
</gene>
<accession>A0ABS2TBI6</accession>
<dbReference type="InterPro" id="IPR042099">
    <property type="entry name" value="ANL_N_sf"/>
</dbReference>
<keyword evidence="5" id="KW-1185">Reference proteome</keyword>
<evidence type="ECO:0000256" key="1">
    <source>
        <dbReference type="ARBA" id="ARBA00006432"/>
    </source>
</evidence>
<dbReference type="Gene3D" id="3.40.50.12780">
    <property type="entry name" value="N-terminal domain of ligase-like"/>
    <property type="match status" value="1"/>
</dbReference>
<dbReference type="RefSeq" id="WP_204951675.1">
    <property type="nucleotide sequence ID" value="NZ_BSFF01000010.1"/>
</dbReference>
<dbReference type="Pfam" id="PF00501">
    <property type="entry name" value="AMP-binding"/>
    <property type="match status" value="1"/>
</dbReference>
<name>A0ABS2TBI6_9HYPH</name>
<evidence type="ECO:0000256" key="2">
    <source>
        <dbReference type="ARBA" id="ARBA00022598"/>
    </source>
</evidence>
<comment type="caution">
    <text evidence="4">The sequence shown here is derived from an EMBL/GenBank/DDBJ whole genome shotgun (WGS) entry which is preliminary data.</text>
</comment>
<dbReference type="PANTHER" id="PTHR43201:SF5">
    <property type="entry name" value="MEDIUM-CHAIN ACYL-COA LIGASE ACSF2, MITOCHONDRIAL"/>
    <property type="match status" value="1"/>
</dbReference>
<proteinExistence type="inferred from homology"/>
<protein>
    <submittedName>
        <fullName evidence="4">Non-ribosomal peptide synthetase component E (Peptide arylation enzyme)</fullName>
    </submittedName>
</protein>
<reference evidence="4 5" key="1">
    <citation type="submission" date="2021-01" db="EMBL/GenBank/DDBJ databases">
        <title>Genomic Encyclopedia of Type Strains, Phase IV (KMG-IV): sequencing the most valuable type-strain genomes for metagenomic binning, comparative biology and taxonomic classification.</title>
        <authorList>
            <person name="Goeker M."/>
        </authorList>
    </citation>
    <scope>NUCLEOTIDE SEQUENCE [LARGE SCALE GENOMIC DNA]</scope>
    <source>
        <strain evidence="4 5">DSM 6130</strain>
    </source>
</reference>
<evidence type="ECO:0000313" key="5">
    <source>
        <dbReference type="Proteomes" id="UP000758856"/>
    </source>
</evidence>
<dbReference type="PANTHER" id="PTHR43201">
    <property type="entry name" value="ACYL-COA SYNTHETASE"/>
    <property type="match status" value="1"/>
</dbReference>
<dbReference type="InterPro" id="IPR000873">
    <property type="entry name" value="AMP-dep_synth/lig_dom"/>
</dbReference>